<accession>A0ABV9TTQ5</accession>
<evidence type="ECO:0000313" key="2">
    <source>
        <dbReference type="Proteomes" id="UP001595872"/>
    </source>
</evidence>
<protein>
    <submittedName>
        <fullName evidence="1">Uncharacterized protein</fullName>
    </submittedName>
</protein>
<keyword evidence="2" id="KW-1185">Reference proteome</keyword>
<dbReference type="EMBL" id="JBHSIT010000001">
    <property type="protein sequence ID" value="MFC4906833.1"/>
    <property type="molecule type" value="Genomic_DNA"/>
</dbReference>
<name>A0ABV9TTQ5_9ACTN</name>
<sequence>MLIECEECRGREHGCGECVVSALLESALRDETADQGPEQVVAYVSDGIVEERVPLDARERRALALLADLGLVAPLRRGRIPRAS</sequence>
<gene>
    <name evidence="1" type="ORF">ACFPCY_05845</name>
</gene>
<dbReference type="RefSeq" id="WP_378252514.1">
    <property type="nucleotide sequence ID" value="NZ_JBHSIT010000001.1"/>
</dbReference>
<comment type="caution">
    <text evidence="1">The sequence shown here is derived from an EMBL/GenBank/DDBJ whole genome shotgun (WGS) entry which is preliminary data.</text>
</comment>
<dbReference type="Proteomes" id="UP001595872">
    <property type="component" value="Unassembled WGS sequence"/>
</dbReference>
<reference evidence="2" key="1">
    <citation type="journal article" date="2019" name="Int. J. Syst. Evol. Microbiol.">
        <title>The Global Catalogue of Microorganisms (GCM) 10K type strain sequencing project: providing services to taxonomists for standard genome sequencing and annotation.</title>
        <authorList>
            <consortium name="The Broad Institute Genomics Platform"/>
            <consortium name="The Broad Institute Genome Sequencing Center for Infectious Disease"/>
            <person name="Wu L."/>
            <person name="Ma J."/>
        </authorList>
    </citation>
    <scope>NUCLEOTIDE SEQUENCE [LARGE SCALE GENOMIC DNA]</scope>
    <source>
        <strain evidence="2">KLKA75</strain>
    </source>
</reference>
<evidence type="ECO:0000313" key="1">
    <source>
        <dbReference type="EMBL" id="MFC4906833.1"/>
    </source>
</evidence>
<proteinExistence type="predicted"/>
<organism evidence="1 2">
    <name type="scientific">Actinomadura gamaensis</name>
    <dbReference type="NCBI Taxonomy" id="1763541"/>
    <lineage>
        <taxon>Bacteria</taxon>
        <taxon>Bacillati</taxon>
        <taxon>Actinomycetota</taxon>
        <taxon>Actinomycetes</taxon>
        <taxon>Streptosporangiales</taxon>
        <taxon>Thermomonosporaceae</taxon>
        <taxon>Actinomadura</taxon>
    </lineage>
</organism>